<protein>
    <submittedName>
        <fullName evidence="1">Uncharacterized protein</fullName>
    </submittedName>
</protein>
<evidence type="ECO:0000313" key="1">
    <source>
        <dbReference type="EMBL" id="CAI2368276.1"/>
    </source>
</evidence>
<name>A0AAD1XET8_EUPCR</name>
<accession>A0AAD1XET8</accession>
<organism evidence="1 2">
    <name type="scientific">Euplotes crassus</name>
    <dbReference type="NCBI Taxonomy" id="5936"/>
    <lineage>
        <taxon>Eukaryota</taxon>
        <taxon>Sar</taxon>
        <taxon>Alveolata</taxon>
        <taxon>Ciliophora</taxon>
        <taxon>Intramacronucleata</taxon>
        <taxon>Spirotrichea</taxon>
        <taxon>Hypotrichia</taxon>
        <taxon>Euplotida</taxon>
        <taxon>Euplotidae</taxon>
        <taxon>Moneuplotes</taxon>
    </lineage>
</organism>
<sequence length="77" mass="9120">MVIPLGCQRICQFIYNYRCLIIIYSLNSSQQARALFMRAEHTQFLSKTSFYSFQLVDRFTDTKLHFLSVERFLASVL</sequence>
<dbReference type="Proteomes" id="UP001295684">
    <property type="component" value="Unassembled WGS sequence"/>
</dbReference>
<reference evidence="1" key="1">
    <citation type="submission" date="2023-07" db="EMBL/GenBank/DDBJ databases">
        <authorList>
            <consortium name="AG Swart"/>
            <person name="Singh M."/>
            <person name="Singh A."/>
            <person name="Seah K."/>
            <person name="Emmerich C."/>
        </authorList>
    </citation>
    <scope>NUCLEOTIDE SEQUENCE</scope>
    <source>
        <strain evidence="1">DP1</strain>
    </source>
</reference>
<gene>
    <name evidence="1" type="ORF">ECRASSUSDP1_LOCUS9567</name>
</gene>
<keyword evidence="2" id="KW-1185">Reference proteome</keyword>
<dbReference type="AlphaFoldDB" id="A0AAD1XET8"/>
<evidence type="ECO:0000313" key="2">
    <source>
        <dbReference type="Proteomes" id="UP001295684"/>
    </source>
</evidence>
<comment type="caution">
    <text evidence="1">The sequence shown here is derived from an EMBL/GenBank/DDBJ whole genome shotgun (WGS) entry which is preliminary data.</text>
</comment>
<dbReference type="EMBL" id="CAMPGE010009409">
    <property type="protein sequence ID" value="CAI2368276.1"/>
    <property type="molecule type" value="Genomic_DNA"/>
</dbReference>
<proteinExistence type="predicted"/>